<reference evidence="2" key="1">
    <citation type="submission" date="2017-09" db="EMBL/GenBank/DDBJ databases">
        <title>Depth-based differentiation of microbial function through sediment-hosted aquifers and enrichment of novel symbionts in the deep terrestrial subsurface.</title>
        <authorList>
            <person name="Probst A.J."/>
            <person name="Ladd B."/>
            <person name="Jarett J.K."/>
            <person name="Geller-Mcgrath D.E."/>
            <person name="Sieber C.M.K."/>
            <person name="Emerson J.B."/>
            <person name="Anantharaman K."/>
            <person name="Thomas B.C."/>
            <person name="Malmstrom R."/>
            <person name="Stieglmeier M."/>
            <person name="Klingl A."/>
            <person name="Woyke T."/>
            <person name="Ryan C.M."/>
            <person name="Banfield J.F."/>
        </authorList>
    </citation>
    <scope>NUCLEOTIDE SEQUENCE [LARGE SCALE GENOMIC DNA]</scope>
</reference>
<gene>
    <name evidence="1" type="ORF">COT94_00150</name>
</gene>
<sequence length="81" mass="9183">MRGQAIRNKLTDYWVTQAELTKRNVAEKDLAIGLDENVVSAIKSGRYAKKAKDDFEQLMGKKVVSTENFLSPAKQIKKLKK</sequence>
<comment type="caution">
    <text evidence="1">The sequence shown here is derived from an EMBL/GenBank/DDBJ whole genome shotgun (WGS) entry which is preliminary data.</text>
</comment>
<accession>A0A2M6WUK8</accession>
<evidence type="ECO:0000313" key="1">
    <source>
        <dbReference type="EMBL" id="PIT96477.1"/>
    </source>
</evidence>
<name>A0A2M6WUK8_9BACT</name>
<evidence type="ECO:0000313" key="2">
    <source>
        <dbReference type="Proteomes" id="UP000228533"/>
    </source>
</evidence>
<dbReference type="EMBL" id="PFAM01000003">
    <property type="protein sequence ID" value="PIT96477.1"/>
    <property type="molecule type" value="Genomic_DNA"/>
</dbReference>
<organism evidence="1 2">
    <name type="scientific">Candidatus Falkowbacteria bacterium CG10_big_fil_rev_8_21_14_0_10_37_14</name>
    <dbReference type="NCBI Taxonomy" id="1974561"/>
    <lineage>
        <taxon>Bacteria</taxon>
        <taxon>Candidatus Falkowiibacteriota</taxon>
    </lineage>
</organism>
<dbReference type="AlphaFoldDB" id="A0A2M6WUK8"/>
<dbReference type="Proteomes" id="UP000228533">
    <property type="component" value="Unassembled WGS sequence"/>
</dbReference>
<proteinExistence type="predicted"/>
<protein>
    <submittedName>
        <fullName evidence="1">Uncharacterized protein</fullName>
    </submittedName>
</protein>